<reference evidence="2 3" key="1">
    <citation type="submission" date="2024-10" db="EMBL/GenBank/DDBJ databases">
        <authorList>
            <person name="Kim D."/>
        </authorList>
    </citation>
    <scope>NUCLEOTIDE SEQUENCE [LARGE SCALE GENOMIC DNA]</scope>
    <source>
        <strain evidence="2">BH-2024</strain>
    </source>
</reference>
<protein>
    <recommendedName>
        <fullName evidence="4">Protein kinase domain-containing protein</fullName>
    </recommendedName>
</protein>
<organism evidence="2 3">
    <name type="scientific">Heterodera trifolii</name>
    <dbReference type="NCBI Taxonomy" id="157864"/>
    <lineage>
        <taxon>Eukaryota</taxon>
        <taxon>Metazoa</taxon>
        <taxon>Ecdysozoa</taxon>
        <taxon>Nematoda</taxon>
        <taxon>Chromadorea</taxon>
        <taxon>Rhabditida</taxon>
        <taxon>Tylenchina</taxon>
        <taxon>Tylenchomorpha</taxon>
        <taxon>Tylenchoidea</taxon>
        <taxon>Heteroderidae</taxon>
        <taxon>Heteroderinae</taxon>
        <taxon>Heterodera</taxon>
    </lineage>
</organism>
<evidence type="ECO:0000256" key="1">
    <source>
        <dbReference type="SAM" id="MobiDB-lite"/>
    </source>
</evidence>
<evidence type="ECO:0000313" key="3">
    <source>
        <dbReference type="Proteomes" id="UP001620626"/>
    </source>
</evidence>
<evidence type="ECO:0000313" key="2">
    <source>
        <dbReference type="EMBL" id="KAL3100159.1"/>
    </source>
</evidence>
<dbReference type="InterPro" id="IPR050235">
    <property type="entry name" value="CK1_Ser-Thr_kinase"/>
</dbReference>
<proteinExistence type="predicted"/>
<dbReference type="EMBL" id="JBICBT010000799">
    <property type="protein sequence ID" value="KAL3100159.1"/>
    <property type="molecule type" value="Genomic_DNA"/>
</dbReference>
<dbReference type="PANTHER" id="PTHR11909">
    <property type="entry name" value="CASEIN KINASE-RELATED"/>
    <property type="match status" value="1"/>
</dbReference>
<evidence type="ECO:0008006" key="4">
    <source>
        <dbReference type="Google" id="ProtNLM"/>
    </source>
</evidence>
<comment type="caution">
    <text evidence="2">The sequence shown here is derived from an EMBL/GenBank/DDBJ whole genome shotgun (WGS) entry which is preliminary data.</text>
</comment>
<keyword evidence="3" id="KW-1185">Reference proteome</keyword>
<dbReference type="SUPFAM" id="SSF56112">
    <property type="entry name" value="Protein kinase-like (PK-like)"/>
    <property type="match status" value="1"/>
</dbReference>
<feature type="compositionally biased region" description="Polar residues" evidence="1">
    <location>
        <begin position="75"/>
        <end position="86"/>
    </location>
</feature>
<name>A0ABD2KBM9_9BILA</name>
<dbReference type="Proteomes" id="UP001620626">
    <property type="component" value="Unassembled WGS sequence"/>
</dbReference>
<accession>A0ABD2KBM9</accession>
<gene>
    <name evidence="2" type="ORF">niasHT_029889</name>
</gene>
<feature type="compositionally biased region" description="Basic residues" evidence="1">
    <location>
        <begin position="93"/>
        <end position="102"/>
    </location>
</feature>
<sequence length="181" mass="20369">MSLLGRGLFGLMSRTVEQDFNPGTAIGVAIQLLHALKSLHSVGYLHLDVKPENAAIGQIKNKDHELDTLPWDADSSNAQSASWTNETNERKIGKMKRHRLSHKPKEVQQRALHALLKKCPPIFNEILLHNDDLAFYEQPKYEWIELVLRGYLIANDIPETPCEGLISRPLPLDSAASMSRN</sequence>
<dbReference type="AlphaFoldDB" id="A0ABD2KBM9"/>
<dbReference type="InterPro" id="IPR011009">
    <property type="entry name" value="Kinase-like_dom_sf"/>
</dbReference>
<feature type="region of interest" description="Disordered" evidence="1">
    <location>
        <begin position="75"/>
        <end position="104"/>
    </location>
</feature>
<dbReference type="Gene3D" id="1.10.510.10">
    <property type="entry name" value="Transferase(Phosphotransferase) domain 1"/>
    <property type="match status" value="1"/>
</dbReference>